<evidence type="ECO:0000256" key="2">
    <source>
        <dbReference type="ARBA" id="ARBA00022723"/>
    </source>
</evidence>
<evidence type="ECO:0000256" key="9">
    <source>
        <dbReference type="ARBA" id="ARBA00038940"/>
    </source>
</evidence>
<evidence type="ECO:0000256" key="10">
    <source>
        <dbReference type="ARBA" id="ARBA00040502"/>
    </source>
</evidence>
<dbReference type="PRINTS" id="PR00069">
    <property type="entry name" value="ALDKETRDTASE"/>
</dbReference>
<reference evidence="14" key="2">
    <citation type="submission" date="2020-05" db="UniProtKB">
        <authorList>
            <consortium name="EnsemblMetazoa"/>
        </authorList>
    </citation>
    <scope>IDENTIFICATION</scope>
    <source>
        <strain evidence="14">MINIMUS1</strain>
    </source>
</reference>
<dbReference type="GO" id="GO:0008033">
    <property type="term" value="P:tRNA processing"/>
    <property type="evidence" value="ECO:0007669"/>
    <property type="project" value="UniProtKB-KW"/>
</dbReference>
<evidence type="ECO:0000313" key="14">
    <source>
        <dbReference type="EnsemblMetazoa" id="AMIN009728-PA"/>
    </source>
</evidence>
<dbReference type="InterPro" id="IPR018170">
    <property type="entry name" value="Aldo/ket_reductase_CS"/>
</dbReference>
<keyword evidence="5" id="KW-0560">Oxidoreductase</keyword>
<evidence type="ECO:0000256" key="4">
    <source>
        <dbReference type="ARBA" id="ARBA00022833"/>
    </source>
</evidence>
<dbReference type="SMART" id="SM00552">
    <property type="entry name" value="ADEAMc"/>
    <property type="match status" value="1"/>
</dbReference>
<dbReference type="Pfam" id="PF00248">
    <property type="entry name" value="Aldo_ket_red"/>
    <property type="match status" value="1"/>
</dbReference>
<dbReference type="Pfam" id="PF02137">
    <property type="entry name" value="A_deamin"/>
    <property type="match status" value="1"/>
</dbReference>
<dbReference type="PROSITE" id="PS00798">
    <property type="entry name" value="ALDOKETO_REDUCTASE_1"/>
    <property type="match status" value="1"/>
</dbReference>
<evidence type="ECO:0000256" key="5">
    <source>
        <dbReference type="ARBA" id="ARBA00023002"/>
    </source>
</evidence>
<dbReference type="VEuPathDB" id="VectorBase:AMIN009728"/>
<evidence type="ECO:0000256" key="7">
    <source>
        <dbReference type="ARBA" id="ARBA00037784"/>
    </source>
</evidence>
<dbReference type="FunFam" id="3.20.20.100:FF:000002">
    <property type="entry name" value="2,5-diketo-D-gluconic acid reductase A"/>
    <property type="match status" value="1"/>
</dbReference>
<dbReference type="Gene3D" id="3.20.20.100">
    <property type="entry name" value="NADP-dependent oxidoreductase domain"/>
    <property type="match status" value="1"/>
</dbReference>
<comment type="cofactor">
    <cofactor evidence="6">
        <name>1D-myo-inositol hexakisphosphate</name>
        <dbReference type="ChEBI" id="CHEBI:58130"/>
    </cofactor>
</comment>
<dbReference type="PANTHER" id="PTHR46516">
    <property type="entry name" value="TRNA-SPECIFIC ADENOSINE DEAMINASE 1"/>
    <property type="match status" value="1"/>
</dbReference>
<evidence type="ECO:0000259" key="13">
    <source>
        <dbReference type="PROSITE" id="PS50141"/>
    </source>
</evidence>
<dbReference type="GO" id="GO:0016616">
    <property type="term" value="F:oxidoreductase activity, acting on the CH-OH group of donors, NAD or NADP as acceptor"/>
    <property type="evidence" value="ECO:0007669"/>
    <property type="project" value="UniProtKB-ARBA"/>
</dbReference>
<dbReference type="InterPro" id="IPR036812">
    <property type="entry name" value="NAD(P)_OxRdtase_dom_sf"/>
</dbReference>
<dbReference type="InterPro" id="IPR020471">
    <property type="entry name" value="AKR"/>
</dbReference>
<sequence>MDKTFKLNTGYSIPLIGFGTFQIHGQELIYQVMDYALGAGYRHIDTAVVYRNEEYIGSALKTLLPKYNLKREDIFITSKLISQAGKDEEFVEQMVRKSLANLQTDYLDLYLIHWPGVSGMQVTHPDNVKYRKATWNALCKMQREGCLRSVGVSNYTVKHLKEMMADCKGILPAVNQVEWHPYYYQPELLEFCRKEGIFLQAYSSLGSSNTSELRNDETVKAVASGLQKTPAQVLLRWAIQQEIGILPKARSREHIEENVALEFEIPAKEMKQLNELQNSVANRIANECLAKFEKLPKTGKPNETFEWTILSAIVLVRKPATEVSEIRVVALGTGTKCLAGNELSSRGERVNDSHAEVLARRSFLRYLLEQIENALDGQMESIFDWQTNKFTLKDGHSFYFFTTHSPCGDASIFDSECEEISSQPKKARMEQIDEVEADKRLVGMTGGKLLQSEEHGDLMAQTVGPVRTKPGRGVRTLSVSCSDKLARWNVLGVQGSLLMLLLDRPIYLEGVVLCAGTEHSVAAIGRAIWGRFDRWTEKSGSLLVHPFRRYQPVVTVANNGRMFRFRKNRQLSTADGGKYQPSPCGIVWCDVVSRSHEVEVAGRRHGVTKRQLTTPAARLQISKIELFNRFARTYCRAVAASTTRDALHNLVPTSVVVPVRNESSVTHPGAIVQPEGSELQAAEESPNIAKLSYKDAKALSVEYANNWVVVREGMFGKWTEKPDSLGQFFIEG</sequence>
<accession>A0A182WH76</accession>
<organism evidence="14 15">
    <name type="scientific">Anopheles minimus</name>
    <dbReference type="NCBI Taxonomy" id="112268"/>
    <lineage>
        <taxon>Eukaryota</taxon>
        <taxon>Metazoa</taxon>
        <taxon>Ecdysozoa</taxon>
        <taxon>Arthropoda</taxon>
        <taxon>Hexapoda</taxon>
        <taxon>Insecta</taxon>
        <taxon>Pterygota</taxon>
        <taxon>Neoptera</taxon>
        <taxon>Endopterygota</taxon>
        <taxon>Diptera</taxon>
        <taxon>Nematocera</taxon>
        <taxon>Culicoidea</taxon>
        <taxon>Culicidae</taxon>
        <taxon>Anophelinae</taxon>
        <taxon>Anopheles</taxon>
    </lineage>
</organism>
<feature type="domain" description="A to I editase" evidence="13">
    <location>
        <begin position="330"/>
        <end position="728"/>
    </location>
</feature>
<dbReference type="EC" id="3.5.4.34" evidence="9"/>
<comment type="catalytic activity">
    <reaction evidence="12">
        <text>adenosine(37) in tRNA(Ala) + H2O + H(+) = inosine(37) in tRNA(Ala) + NH4(+)</text>
        <dbReference type="Rhea" id="RHEA:50968"/>
        <dbReference type="Rhea" id="RHEA-COMP:12855"/>
        <dbReference type="Rhea" id="RHEA-COMP:12856"/>
        <dbReference type="ChEBI" id="CHEBI:15377"/>
        <dbReference type="ChEBI" id="CHEBI:15378"/>
        <dbReference type="ChEBI" id="CHEBI:28938"/>
        <dbReference type="ChEBI" id="CHEBI:74411"/>
        <dbReference type="ChEBI" id="CHEBI:82852"/>
        <dbReference type="EC" id="3.5.4.34"/>
    </reaction>
</comment>
<dbReference type="STRING" id="112268.A0A182WH76"/>
<dbReference type="InterPro" id="IPR023210">
    <property type="entry name" value="NADP_OxRdtase_dom"/>
</dbReference>
<name>A0A182WH76_9DIPT</name>
<evidence type="ECO:0000256" key="1">
    <source>
        <dbReference type="ARBA" id="ARBA00022694"/>
    </source>
</evidence>
<evidence type="ECO:0000256" key="12">
    <source>
        <dbReference type="ARBA" id="ARBA00047635"/>
    </source>
</evidence>
<dbReference type="InterPro" id="IPR002466">
    <property type="entry name" value="A_deamin"/>
</dbReference>
<dbReference type="SUPFAM" id="SSF51430">
    <property type="entry name" value="NAD(P)-linked oxidoreductase"/>
    <property type="match status" value="1"/>
</dbReference>
<evidence type="ECO:0000256" key="3">
    <source>
        <dbReference type="ARBA" id="ARBA00022801"/>
    </source>
</evidence>
<evidence type="ECO:0000256" key="8">
    <source>
        <dbReference type="ARBA" id="ARBA00038326"/>
    </source>
</evidence>
<comment type="similarity">
    <text evidence="8">Belongs to the ADAT1 family.</text>
</comment>
<reference evidence="15" key="1">
    <citation type="submission" date="2013-03" db="EMBL/GenBank/DDBJ databases">
        <title>The Genome Sequence of Anopheles minimus MINIMUS1.</title>
        <authorList>
            <consortium name="The Broad Institute Genomics Platform"/>
            <person name="Neafsey D.E."/>
            <person name="Walton C."/>
            <person name="Walker B."/>
            <person name="Young S.K."/>
            <person name="Zeng Q."/>
            <person name="Gargeya S."/>
            <person name="Fitzgerald M."/>
            <person name="Haas B."/>
            <person name="Abouelleil A."/>
            <person name="Allen A.W."/>
            <person name="Alvarado L."/>
            <person name="Arachchi H.M."/>
            <person name="Berlin A.M."/>
            <person name="Chapman S.B."/>
            <person name="Gainer-Dewar J."/>
            <person name="Goldberg J."/>
            <person name="Griggs A."/>
            <person name="Gujja S."/>
            <person name="Hansen M."/>
            <person name="Howarth C."/>
            <person name="Imamovic A."/>
            <person name="Ireland A."/>
            <person name="Larimer J."/>
            <person name="McCowan C."/>
            <person name="Murphy C."/>
            <person name="Pearson M."/>
            <person name="Poon T.W."/>
            <person name="Priest M."/>
            <person name="Roberts A."/>
            <person name="Saif S."/>
            <person name="Shea T."/>
            <person name="Sisk P."/>
            <person name="Sykes S."/>
            <person name="Wortman J."/>
            <person name="Nusbaum C."/>
            <person name="Birren B."/>
        </authorList>
    </citation>
    <scope>NUCLEOTIDE SEQUENCE [LARGE SCALE GENOMIC DNA]</scope>
    <source>
        <strain evidence="15">MINIMUS1</strain>
    </source>
</reference>
<dbReference type="EnsemblMetazoa" id="AMIN009728-RA">
    <property type="protein sequence ID" value="AMIN009728-PA"/>
    <property type="gene ID" value="AMIN009728"/>
</dbReference>
<evidence type="ECO:0000313" key="15">
    <source>
        <dbReference type="Proteomes" id="UP000075920"/>
    </source>
</evidence>
<keyword evidence="2" id="KW-0479">Metal-binding</keyword>
<dbReference type="GO" id="GO:0003723">
    <property type="term" value="F:RNA binding"/>
    <property type="evidence" value="ECO:0007669"/>
    <property type="project" value="InterPro"/>
</dbReference>
<dbReference type="CDD" id="cd19136">
    <property type="entry name" value="AKR_DrGR-like"/>
    <property type="match status" value="1"/>
</dbReference>
<protein>
    <recommendedName>
        <fullName evidence="10">tRNA-specific adenosine deaminase 1</fullName>
        <ecNumber evidence="9">3.5.4.34</ecNumber>
    </recommendedName>
    <alternativeName>
        <fullName evidence="11">tRNA-specific adenosine-37 deaminase</fullName>
    </alternativeName>
</protein>
<dbReference type="PANTHER" id="PTHR46516:SF1">
    <property type="entry name" value="TRNA-SPECIFIC ADENOSINE DEAMINASE 1"/>
    <property type="match status" value="1"/>
</dbReference>
<evidence type="ECO:0000256" key="11">
    <source>
        <dbReference type="ARBA" id="ARBA00041760"/>
    </source>
</evidence>
<keyword evidence="3" id="KW-0378">Hydrolase</keyword>
<proteinExistence type="inferred from homology"/>
<dbReference type="Proteomes" id="UP000075920">
    <property type="component" value="Unassembled WGS sequence"/>
</dbReference>
<dbReference type="PROSITE" id="PS50141">
    <property type="entry name" value="A_DEAMIN_EDITASE"/>
    <property type="match status" value="1"/>
</dbReference>
<dbReference type="AlphaFoldDB" id="A0A182WH76"/>
<keyword evidence="1" id="KW-0819">tRNA processing</keyword>
<evidence type="ECO:0000256" key="6">
    <source>
        <dbReference type="ARBA" id="ARBA00037026"/>
    </source>
</evidence>
<keyword evidence="4" id="KW-0862">Zinc</keyword>
<comment type="function">
    <text evidence="7">Specifically deaminates adenosine-37 to inosine in tRNA-Ala.</text>
</comment>
<dbReference type="GO" id="GO:0046872">
    <property type="term" value="F:metal ion binding"/>
    <property type="evidence" value="ECO:0007669"/>
    <property type="project" value="UniProtKB-KW"/>
</dbReference>
<keyword evidence="15" id="KW-1185">Reference proteome</keyword>
<dbReference type="GO" id="GO:0043829">
    <property type="term" value="F:tRNA-specific adenosine-37 deaminase activity"/>
    <property type="evidence" value="ECO:0007669"/>
    <property type="project" value="UniProtKB-EC"/>
</dbReference>